<feature type="binding site" evidence="8">
    <location>
        <position position="132"/>
    </location>
    <ligand>
        <name>Mg(2+)</name>
        <dbReference type="ChEBI" id="CHEBI:18420"/>
    </ligand>
</feature>
<comment type="cofactor">
    <cofactor evidence="8">
        <name>Zn(2+)</name>
        <dbReference type="ChEBI" id="CHEBI:29105"/>
    </cofactor>
    <text evidence="8">Binds 2 Zn(2+) ions.</text>
</comment>
<dbReference type="InterPro" id="IPR017850">
    <property type="entry name" value="Alkaline_phosphatase_core_sf"/>
</dbReference>
<feature type="active site" description="Phosphoserine intermediate" evidence="7">
    <location>
        <position position="79"/>
    </location>
</feature>
<dbReference type="Gene3D" id="1.10.60.40">
    <property type="match status" value="1"/>
</dbReference>
<organism evidence="11 12">
    <name type="scientific">Gallaecimonas xiamenensis 3-C-1</name>
    <dbReference type="NCBI Taxonomy" id="745411"/>
    <lineage>
        <taxon>Bacteria</taxon>
        <taxon>Pseudomonadati</taxon>
        <taxon>Pseudomonadota</taxon>
        <taxon>Gammaproteobacteria</taxon>
        <taxon>Enterobacterales</taxon>
        <taxon>Gallaecimonadaceae</taxon>
        <taxon>Gallaecimonas</taxon>
    </lineage>
</organism>
<keyword evidence="3 8" id="KW-0479">Metal-binding</keyword>
<dbReference type="AlphaFoldDB" id="K2KC04"/>
<feature type="binding site" evidence="8">
    <location>
        <position position="299"/>
    </location>
    <ligand>
        <name>Zn(2+)</name>
        <dbReference type="ChEBI" id="CHEBI:29105"/>
        <label>2</label>
    </ligand>
</feature>
<dbReference type="InterPro" id="IPR001952">
    <property type="entry name" value="Alkaline_phosphatase"/>
</dbReference>
<feature type="binding site" evidence="8">
    <location>
        <position position="30"/>
    </location>
    <ligand>
        <name>Mg(2+)</name>
        <dbReference type="ChEBI" id="CHEBI:18420"/>
    </ligand>
</feature>
<feature type="signal peptide" evidence="10">
    <location>
        <begin position="1"/>
        <end position="18"/>
    </location>
</feature>
<dbReference type="RefSeq" id="WP_008484183.1">
    <property type="nucleotide sequence ID" value="NZ_AMRI01000010.1"/>
</dbReference>
<dbReference type="PRINTS" id="PR00113">
    <property type="entry name" value="ALKPHPHTASE"/>
</dbReference>
<keyword evidence="10" id="KW-0732">Signal</keyword>
<feature type="binding site" evidence="8">
    <location>
        <position position="252"/>
    </location>
    <ligand>
        <name>Mg(2+)</name>
        <dbReference type="ChEBI" id="CHEBI:18420"/>
    </ligand>
</feature>
<keyword evidence="12" id="KW-1185">Reference proteome</keyword>
<dbReference type="STRING" id="745411.B3C1_08381"/>
<dbReference type="OrthoDB" id="9794455at2"/>
<evidence type="ECO:0000256" key="4">
    <source>
        <dbReference type="ARBA" id="ARBA00022801"/>
    </source>
</evidence>
<evidence type="ECO:0000256" key="1">
    <source>
        <dbReference type="ARBA" id="ARBA00005984"/>
    </source>
</evidence>
<evidence type="ECO:0000256" key="6">
    <source>
        <dbReference type="ARBA" id="ARBA00022842"/>
    </source>
</evidence>
<comment type="caution">
    <text evidence="11">The sequence shown here is derived from an EMBL/GenBank/DDBJ whole genome shotgun (WGS) entry which is preliminary data.</text>
</comment>
<keyword evidence="4" id="KW-0378">Hydrolase</keyword>
<evidence type="ECO:0000256" key="8">
    <source>
        <dbReference type="PIRSR" id="PIRSR601952-2"/>
    </source>
</evidence>
<feature type="binding site" evidence="8">
    <location>
        <position position="30"/>
    </location>
    <ligand>
        <name>Zn(2+)</name>
        <dbReference type="ChEBI" id="CHEBI:29105"/>
        <label>2</label>
    </ligand>
</feature>
<evidence type="ECO:0000256" key="9">
    <source>
        <dbReference type="RuleBase" id="RU003946"/>
    </source>
</evidence>
<evidence type="ECO:0000256" key="10">
    <source>
        <dbReference type="SAM" id="SignalP"/>
    </source>
</evidence>
<dbReference type="PANTHER" id="PTHR11596">
    <property type="entry name" value="ALKALINE PHOSPHATASE"/>
    <property type="match status" value="1"/>
</dbReference>
<dbReference type="InterPro" id="IPR018299">
    <property type="entry name" value="Alkaline_phosphatase_AS"/>
</dbReference>
<dbReference type="Proteomes" id="UP000006755">
    <property type="component" value="Unassembled WGS sequence"/>
</dbReference>
<keyword evidence="2" id="KW-0597">Phosphoprotein</keyword>
<name>K2KC04_9GAMM</name>
<feature type="binding site" evidence="8">
    <location>
        <position position="261"/>
    </location>
    <ligand>
        <name>Zn(2+)</name>
        <dbReference type="ChEBI" id="CHEBI:29105"/>
        <label>2</label>
    </ligand>
</feature>
<feature type="binding site" evidence="8">
    <location>
        <position position="392"/>
    </location>
    <ligand>
        <name>Zn(2+)</name>
        <dbReference type="ChEBI" id="CHEBI:29105"/>
        <label>2</label>
    </ligand>
</feature>
<comment type="cofactor">
    <cofactor evidence="8">
        <name>Mg(2+)</name>
        <dbReference type="ChEBI" id="CHEBI:18420"/>
    </cofactor>
    <text evidence="8">Binds 1 Mg(2+) ion.</text>
</comment>
<dbReference type="eggNOG" id="COG1785">
    <property type="taxonomic scope" value="Bacteria"/>
</dbReference>
<dbReference type="EMBL" id="AMRI01000010">
    <property type="protein sequence ID" value="EKE74890.1"/>
    <property type="molecule type" value="Genomic_DNA"/>
</dbReference>
<reference evidence="11 12" key="1">
    <citation type="journal article" date="2012" name="J. Bacteriol.">
        <title>Genome Sequence of Gallaecimonas xiamenensis Type Strain 3-C-1.</title>
        <authorList>
            <person name="Lai Q."/>
            <person name="Wang L."/>
            <person name="Wang W."/>
            <person name="Shao Z."/>
        </authorList>
    </citation>
    <scope>NUCLEOTIDE SEQUENCE [LARGE SCALE GENOMIC DNA]</scope>
    <source>
        <strain evidence="11 12">3-C-1</strain>
    </source>
</reference>
<evidence type="ECO:0000313" key="12">
    <source>
        <dbReference type="Proteomes" id="UP000006755"/>
    </source>
</evidence>
<feature type="binding site" evidence="8">
    <location>
        <position position="257"/>
    </location>
    <ligand>
        <name>Zn(2+)</name>
        <dbReference type="ChEBI" id="CHEBI:29105"/>
        <label>2</label>
    </ligand>
</feature>
<dbReference type="PATRIC" id="fig|745411.4.peg.1635"/>
<feature type="binding site" evidence="8">
    <location>
        <position position="300"/>
    </location>
    <ligand>
        <name>Zn(2+)</name>
        <dbReference type="ChEBI" id="CHEBI:29105"/>
        <label>2</label>
    </ligand>
</feature>
<dbReference type="CDD" id="cd16012">
    <property type="entry name" value="ALP"/>
    <property type="match status" value="1"/>
</dbReference>
<proteinExistence type="inferred from homology"/>
<dbReference type="SUPFAM" id="SSF53649">
    <property type="entry name" value="Alkaline phosphatase-like"/>
    <property type="match status" value="1"/>
</dbReference>
<accession>K2KC04</accession>
<keyword evidence="5 8" id="KW-0862">Zinc</keyword>
<sequence>MRKSLAIAAALFSLTAAAKEPKNIILMIGDGMGPAYTSGYRYFADDPTTPVVESTVFDQLLSGMASTYPDEPDTVVTDSAAAATALATGHKTYNGAVGVDRQKVALASIMEIAKRQGKSTGIAVTSQINHATPAAFLAHNENRSNYNAIADAFFDDRVDGQFRADLMFGGGSQYFQRQDRDLVAEFEAQGYHYVHDNAGLAALTALPALGLFADVALPSAIDDKQGPRLAALTAKAATLLAQNDKGFVLLVEGSQIDWAGHDNDIVTAMHEMKDFADAIRWAKDFTESRDDTLLVVTADHSTGGLTLGAAGKYQWRADFLRKVPHSPGVIATRLGQEAEPVKALPALLGFTPAKDETEKLMNAKGEGDEALVKAIKRLIDKRSLTGWTTTGHTAIDVPLFAAGTGKEAFQGLLDNTEIAKRLIALVQPGTQGSEQLVKDKQQ</sequence>
<dbReference type="SMART" id="SM00098">
    <property type="entry name" value="alkPPc"/>
    <property type="match status" value="1"/>
</dbReference>
<feature type="binding site" evidence="8">
    <location>
        <position position="130"/>
    </location>
    <ligand>
        <name>Mg(2+)</name>
        <dbReference type="ChEBI" id="CHEBI:18420"/>
    </ligand>
</feature>
<feature type="chain" id="PRO_5003862229" evidence="10">
    <location>
        <begin position="19"/>
        <end position="442"/>
    </location>
</feature>
<evidence type="ECO:0000256" key="3">
    <source>
        <dbReference type="ARBA" id="ARBA00022723"/>
    </source>
</evidence>
<dbReference type="GO" id="GO:0046872">
    <property type="term" value="F:metal ion binding"/>
    <property type="evidence" value="ECO:0007669"/>
    <property type="project" value="UniProtKB-KW"/>
</dbReference>
<comment type="similarity">
    <text evidence="1 9">Belongs to the alkaline phosphatase family.</text>
</comment>
<evidence type="ECO:0000256" key="5">
    <source>
        <dbReference type="ARBA" id="ARBA00022833"/>
    </source>
</evidence>
<protein>
    <submittedName>
        <fullName evidence="11">Alkaline phosphatase</fullName>
    </submittedName>
</protein>
<dbReference type="Pfam" id="PF00245">
    <property type="entry name" value="Alk_phosphatase"/>
    <property type="match status" value="1"/>
</dbReference>
<gene>
    <name evidence="11" type="ORF">B3C1_08381</name>
</gene>
<dbReference type="GO" id="GO:0004035">
    <property type="term" value="F:alkaline phosphatase activity"/>
    <property type="evidence" value="ECO:0007669"/>
    <property type="project" value="TreeGrafter"/>
</dbReference>
<dbReference type="PROSITE" id="PS00123">
    <property type="entry name" value="ALKALINE_PHOSPHATASE"/>
    <property type="match status" value="1"/>
</dbReference>
<dbReference type="Gene3D" id="3.40.720.10">
    <property type="entry name" value="Alkaline Phosphatase, subunit A"/>
    <property type="match status" value="1"/>
</dbReference>
<evidence type="ECO:0000313" key="11">
    <source>
        <dbReference type="EMBL" id="EKE74890.1"/>
    </source>
</evidence>
<keyword evidence="6 8" id="KW-0460">Magnesium</keyword>
<evidence type="ECO:0000256" key="2">
    <source>
        <dbReference type="ARBA" id="ARBA00022553"/>
    </source>
</evidence>
<dbReference type="PANTHER" id="PTHR11596:SF5">
    <property type="entry name" value="ALKALINE PHOSPHATASE"/>
    <property type="match status" value="1"/>
</dbReference>
<evidence type="ECO:0000256" key="7">
    <source>
        <dbReference type="PIRSR" id="PIRSR601952-1"/>
    </source>
</evidence>